<evidence type="ECO:0000259" key="21">
    <source>
        <dbReference type="PROSITE" id="PS51385"/>
    </source>
</evidence>
<comment type="function">
    <text evidence="17">Catalyzes the dehydration of the S-form of NAD(P)HX at the expense of ADP, which is converted to AMP. Together with NAD(P)HX epimerase, which catalyzes the epimerization of the S- and R-forms, the enzyme allows the repair of both epimers of NAD(P)HX, a damaged form of NAD(P)H that is a result of enzymatic or heat-dependent hydration.</text>
</comment>
<comment type="similarity">
    <text evidence="17">Belongs to the NnrD/CARKD family.</text>
</comment>
<keyword evidence="9 18" id="KW-0630">Potassium</keyword>
<dbReference type="NCBIfam" id="TIGR00197">
    <property type="entry name" value="yjeF_nterm"/>
    <property type="match status" value="1"/>
</dbReference>
<dbReference type="GO" id="GO:0046872">
    <property type="term" value="F:metal ion binding"/>
    <property type="evidence" value="ECO:0007669"/>
    <property type="project" value="UniProtKB-UniRule"/>
</dbReference>
<keyword evidence="5 18" id="KW-0479">Metal-binding</keyword>
<comment type="function">
    <text evidence="18">Catalyzes the epimerization of the S- and R-forms of NAD(P)HX, a damaged form of NAD(P)H that is a result of enzymatic or heat-dependent hydration. This is a prerequisite for the S-specific NAD(P)H-hydrate dehydratase to allow the repair of both epimers of NAD(P)HX.</text>
</comment>
<feature type="binding site" evidence="17">
    <location>
        <position position="457"/>
    </location>
    <ligand>
        <name>AMP</name>
        <dbReference type="ChEBI" id="CHEBI:456215"/>
    </ligand>
</feature>
<evidence type="ECO:0000256" key="12">
    <source>
        <dbReference type="ARBA" id="ARBA00023239"/>
    </source>
</evidence>
<dbReference type="InterPro" id="IPR030677">
    <property type="entry name" value="Nnr"/>
</dbReference>
<dbReference type="PROSITE" id="PS01050">
    <property type="entry name" value="YJEF_C_2"/>
    <property type="match status" value="1"/>
</dbReference>
<protein>
    <recommendedName>
        <fullName evidence="19">Bifunctional NAD(P)H-hydrate repair enzyme</fullName>
    </recommendedName>
    <alternativeName>
        <fullName evidence="19">Nicotinamide nucleotide repair protein</fullName>
    </alternativeName>
    <domain>
        <recommendedName>
            <fullName evidence="19">ADP-dependent (S)-NAD(P)H-hydrate dehydratase</fullName>
            <ecNumber evidence="19">4.2.1.136</ecNumber>
        </recommendedName>
        <alternativeName>
            <fullName evidence="19">ADP-dependent NAD(P)HX dehydratase</fullName>
        </alternativeName>
    </domain>
    <domain>
        <recommendedName>
            <fullName evidence="19">NAD(P)H-hydrate epimerase</fullName>
            <ecNumber evidence="19">5.1.99.6</ecNumber>
        </recommendedName>
    </domain>
</protein>
<evidence type="ECO:0000256" key="3">
    <source>
        <dbReference type="ARBA" id="ARBA00006001"/>
    </source>
</evidence>
<keyword evidence="13" id="KW-0511">Multifunctional enzyme</keyword>
<dbReference type="NCBIfam" id="TIGR00196">
    <property type="entry name" value="yjeF_cterm"/>
    <property type="match status" value="1"/>
</dbReference>
<comment type="similarity">
    <text evidence="18">Belongs to the NnrE/AIBP family.</text>
</comment>
<feature type="binding site" evidence="18">
    <location>
        <position position="172"/>
    </location>
    <ligand>
        <name>K(+)</name>
        <dbReference type="ChEBI" id="CHEBI:29103"/>
    </ligand>
</feature>
<comment type="catalytic activity">
    <reaction evidence="16 17 19">
        <text>(6S)-NADPHX + ADP = AMP + phosphate + NADPH + H(+)</text>
        <dbReference type="Rhea" id="RHEA:32235"/>
        <dbReference type="ChEBI" id="CHEBI:15378"/>
        <dbReference type="ChEBI" id="CHEBI:43474"/>
        <dbReference type="ChEBI" id="CHEBI:57783"/>
        <dbReference type="ChEBI" id="CHEBI:64076"/>
        <dbReference type="ChEBI" id="CHEBI:456215"/>
        <dbReference type="ChEBI" id="CHEBI:456216"/>
        <dbReference type="EC" id="4.2.1.136"/>
    </reaction>
</comment>
<dbReference type="CDD" id="cd01171">
    <property type="entry name" value="YXKO-related"/>
    <property type="match status" value="1"/>
</dbReference>
<comment type="subunit">
    <text evidence="17">Homotetramer.</text>
</comment>
<comment type="cofactor">
    <cofactor evidence="17">
        <name>Mg(2+)</name>
        <dbReference type="ChEBI" id="CHEBI:18420"/>
    </cofactor>
</comment>
<comment type="catalytic activity">
    <reaction evidence="2 18 19">
        <text>(6R)-NADPHX = (6S)-NADPHX</text>
        <dbReference type="Rhea" id="RHEA:32227"/>
        <dbReference type="ChEBI" id="CHEBI:64076"/>
        <dbReference type="ChEBI" id="CHEBI:64077"/>
        <dbReference type="EC" id="5.1.99.6"/>
    </reaction>
</comment>
<feature type="binding site" evidence="17">
    <location>
        <position position="391"/>
    </location>
    <ligand>
        <name>(6S)-NADPHX</name>
        <dbReference type="ChEBI" id="CHEBI:64076"/>
    </ligand>
</feature>
<dbReference type="InterPro" id="IPR017953">
    <property type="entry name" value="Carbohydrate_kinase_pred_CS"/>
</dbReference>
<comment type="similarity">
    <text evidence="3 19">In the N-terminal section; belongs to the NnrE/AIBP family.</text>
</comment>
<evidence type="ECO:0000256" key="2">
    <source>
        <dbReference type="ARBA" id="ARBA00000909"/>
    </source>
</evidence>
<evidence type="ECO:0000313" key="22">
    <source>
        <dbReference type="EMBL" id="GFH63260.1"/>
    </source>
</evidence>
<dbReference type="HAMAP" id="MF_01966">
    <property type="entry name" value="NADHX_epimerase"/>
    <property type="match status" value="1"/>
</dbReference>
<evidence type="ECO:0000256" key="4">
    <source>
        <dbReference type="ARBA" id="ARBA00009524"/>
    </source>
</evidence>
<dbReference type="PIRSF" id="PIRSF017184">
    <property type="entry name" value="Nnr"/>
    <property type="match status" value="1"/>
</dbReference>
<dbReference type="PANTHER" id="PTHR12592">
    <property type="entry name" value="ATP-DEPENDENT (S)-NAD(P)H-HYDRATE DEHYDRATASE FAMILY MEMBER"/>
    <property type="match status" value="1"/>
</dbReference>
<organism evidence="22 23">
    <name type="scientific">Candidatus Desulfovibrio kirbyi</name>
    <dbReference type="NCBI Taxonomy" id="2696086"/>
    <lineage>
        <taxon>Bacteria</taxon>
        <taxon>Pseudomonadati</taxon>
        <taxon>Thermodesulfobacteriota</taxon>
        <taxon>Desulfovibrionia</taxon>
        <taxon>Desulfovibrionales</taxon>
        <taxon>Desulfovibrionaceae</taxon>
        <taxon>Desulfovibrio</taxon>
    </lineage>
</organism>
<dbReference type="GO" id="GO:0110051">
    <property type="term" value="P:metabolite repair"/>
    <property type="evidence" value="ECO:0007669"/>
    <property type="project" value="TreeGrafter"/>
</dbReference>
<keyword evidence="10 17" id="KW-0520">NAD</keyword>
<dbReference type="Gene3D" id="3.40.50.10260">
    <property type="entry name" value="YjeF N-terminal domain"/>
    <property type="match status" value="1"/>
</dbReference>
<evidence type="ECO:0000313" key="23">
    <source>
        <dbReference type="Proteomes" id="UP000505077"/>
    </source>
</evidence>
<evidence type="ECO:0000256" key="19">
    <source>
        <dbReference type="PIRNR" id="PIRNR017184"/>
    </source>
</evidence>
<dbReference type="Pfam" id="PF01256">
    <property type="entry name" value="Carb_kinase"/>
    <property type="match status" value="1"/>
</dbReference>
<dbReference type="InterPro" id="IPR029056">
    <property type="entry name" value="Ribokinase-like"/>
</dbReference>
<accession>A0A6L2R6T5</accession>
<comment type="catalytic activity">
    <reaction evidence="15 17 19">
        <text>(6S)-NADHX + ADP = AMP + phosphate + NADH + H(+)</text>
        <dbReference type="Rhea" id="RHEA:32223"/>
        <dbReference type="ChEBI" id="CHEBI:15378"/>
        <dbReference type="ChEBI" id="CHEBI:43474"/>
        <dbReference type="ChEBI" id="CHEBI:57945"/>
        <dbReference type="ChEBI" id="CHEBI:64074"/>
        <dbReference type="ChEBI" id="CHEBI:456215"/>
        <dbReference type="ChEBI" id="CHEBI:456216"/>
        <dbReference type="EC" id="4.2.1.136"/>
    </reaction>
</comment>
<proteinExistence type="inferred from homology"/>
<evidence type="ECO:0000256" key="5">
    <source>
        <dbReference type="ARBA" id="ARBA00022723"/>
    </source>
</evidence>
<dbReference type="GO" id="GO:0052855">
    <property type="term" value="F:ADP-dependent NAD(P)H-hydrate dehydratase activity"/>
    <property type="evidence" value="ECO:0007669"/>
    <property type="project" value="UniProtKB-UniRule"/>
</dbReference>
<keyword evidence="11 18" id="KW-0413">Isomerase</keyword>
<feature type="binding site" evidence="18">
    <location>
        <begin position="67"/>
        <end position="71"/>
    </location>
    <ligand>
        <name>(6S)-NADPHX</name>
        <dbReference type="ChEBI" id="CHEBI:64076"/>
    </ligand>
</feature>
<feature type="binding site" evidence="18">
    <location>
        <position position="132"/>
    </location>
    <ligand>
        <name>K(+)</name>
        <dbReference type="ChEBI" id="CHEBI:29103"/>
    </ligand>
</feature>
<comment type="function">
    <text evidence="14 19">Bifunctional enzyme that catalyzes the epimerization of the S- and R-forms of NAD(P)HX and the dehydration of the S-form of NAD(P)HX at the expense of ADP, which is converted to AMP. This allows the repair of both epimers of NAD(P)HX, a damaged form of NAD(P)H that is a result of enzymatic or heat-dependent hydration.</text>
</comment>
<dbReference type="SUPFAM" id="SSF64153">
    <property type="entry name" value="YjeF N-terminal domain-like"/>
    <property type="match status" value="1"/>
</dbReference>
<feature type="binding site" evidence="17">
    <location>
        <position position="268"/>
    </location>
    <ligand>
        <name>(6S)-NADPHX</name>
        <dbReference type="ChEBI" id="CHEBI:64076"/>
    </ligand>
</feature>
<comment type="caution">
    <text evidence="22">The sequence shown here is derived from an EMBL/GenBank/DDBJ whole genome shotgun (WGS) entry which is preliminary data.</text>
</comment>
<feature type="binding site" evidence="17">
    <location>
        <position position="337"/>
    </location>
    <ligand>
        <name>(6S)-NADPHX</name>
        <dbReference type="ChEBI" id="CHEBI:64076"/>
    </ligand>
</feature>
<keyword evidence="8 17" id="KW-0521">NADP</keyword>
<dbReference type="InterPro" id="IPR036652">
    <property type="entry name" value="YjeF_N_dom_sf"/>
</dbReference>
<keyword evidence="6 17" id="KW-0547">Nucleotide-binding</keyword>
<evidence type="ECO:0000256" key="17">
    <source>
        <dbReference type="HAMAP-Rule" id="MF_01965"/>
    </source>
</evidence>
<dbReference type="Pfam" id="PF03853">
    <property type="entry name" value="YjeF_N"/>
    <property type="match status" value="1"/>
</dbReference>
<evidence type="ECO:0000256" key="11">
    <source>
        <dbReference type="ARBA" id="ARBA00023235"/>
    </source>
</evidence>
<feature type="domain" description="YjeF N-terminal" evidence="21">
    <location>
        <begin position="18"/>
        <end position="226"/>
    </location>
</feature>
<dbReference type="InterPro" id="IPR004443">
    <property type="entry name" value="YjeF_N_dom"/>
</dbReference>
<feature type="binding site" evidence="18">
    <location>
        <begin position="136"/>
        <end position="142"/>
    </location>
    <ligand>
        <name>(6S)-NADPHX</name>
        <dbReference type="ChEBI" id="CHEBI:64076"/>
    </ligand>
</feature>
<comment type="caution">
    <text evidence="18">Lacks conserved residue(s) required for the propagation of feature annotation.</text>
</comment>
<feature type="binding site" evidence="17">
    <location>
        <begin position="428"/>
        <end position="432"/>
    </location>
    <ligand>
        <name>AMP</name>
        <dbReference type="ChEBI" id="CHEBI:456215"/>
    </ligand>
</feature>
<evidence type="ECO:0000256" key="10">
    <source>
        <dbReference type="ARBA" id="ARBA00023027"/>
    </source>
</evidence>
<feature type="binding site" evidence="18">
    <location>
        <position position="169"/>
    </location>
    <ligand>
        <name>(6S)-NADPHX</name>
        <dbReference type="ChEBI" id="CHEBI:64076"/>
    </ligand>
</feature>
<evidence type="ECO:0000259" key="20">
    <source>
        <dbReference type="PROSITE" id="PS51383"/>
    </source>
</evidence>
<dbReference type="PROSITE" id="PS51383">
    <property type="entry name" value="YJEF_C_3"/>
    <property type="match status" value="1"/>
</dbReference>
<evidence type="ECO:0000256" key="13">
    <source>
        <dbReference type="ARBA" id="ARBA00023268"/>
    </source>
</evidence>
<reference evidence="22 23" key="1">
    <citation type="journal article" date="2020" name="ISME J.">
        <title>Parallel Reductive Genome Evolution in Desulfovibrio Ectosymbionts Independently Acquired by Trichonympha Protists in the Termite Gut.</title>
        <authorList>
            <person name="Takeuchi M."/>
            <person name="Kuwahara H."/>
            <person name="Murakami T."/>
            <person name="Takahashi K."/>
            <person name="Kajitani R."/>
            <person name="Toyoda A."/>
            <person name="Itoh T."/>
            <person name="Ohkuma M."/>
            <person name="Hongoh Y."/>
        </authorList>
    </citation>
    <scope>NUCLEOTIDE SEQUENCE [LARGE SCALE GENOMIC DNA]</scope>
    <source>
        <strain evidence="22">ZnDsv-02</strain>
    </source>
</reference>
<sequence>MSDSFLSALPPLPLPRELRTWDAAAARLGIPEVLLMENAGKAAFDVLRSHMPECCGQDVWLFMGSGNNGGDAACLARWLLDAGAHPLVLHACPLTDCKGTAAKHARMAKAAGVAFAPIKRHMFKNPPAVLVDGLLGTGLTGSVRPELQAIIARINAITAQRACFVLALDIPSGLNAATGQPSPIAVRASATVSFAAAKPGLVLPEAGQWTGRLSVRPVGIPARIHAAFPCGARLLDENCLLSKLPQNAHKNSFGHLLVIGGAQGHCGAAHLAARAGLRAGAGLVTAVAPAANISEIKNAWPEIMTLALGAIGDWPANIPAELRALTRRCTALVVGPGMGRTRDTARFLEAFLTTLGDARPSTVFDADALTVLADNPTLLRYMTKTDILTPHPGEAAVLLGCDTKTVQTDRWAALKKLCALCDGVVLLKGAGTLVGQRDKPVLISPYDVPQLATAGSGDVLAGCLGALLAEPGEQPDERSSLCVAGRGVILHALAGLQCAKVLPLRGNTAGDIADALPLARLARQKPDEVPPLWK</sequence>
<evidence type="ECO:0000256" key="1">
    <source>
        <dbReference type="ARBA" id="ARBA00000013"/>
    </source>
</evidence>
<comment type="cofactor">
    <cofactor evidence="18 19">
        <name>K(+)</name>
        <dbReference type="ChEBI" id="CHEBI:29103"/>
    </cofactor>
    <text evidence="18 19">Binds 1 potassium ion per subunit.</text>
</comment>
<dbReference type="SUPFAM" id="SSF53613">
    <property type="entry name" value="Ribokinase-like"/>
    <property type="match status" value="1"/>
</dbReference>
<dbReference type="PROSITE" id="PS51385">
    <property type="entry name" value="YJEF_N"/>
    <property type="match status" value="1"/>
</dbReference>
<dbReference type="InterPro" id="IPR000631">
    <property type="entry name" value="CARKD"/>
</dbReference>
<evidence type="ECO:0000256" key="7">
    <source>
        <dbReference type="ARBA" id="ARBA00022840"/>
    </source>
</evidence>
<dbReference type="GO" id="GO:0052856">
    <property type="term" value="F:NAD(P)HX epimerase activity"/>
    <property type="evidence" value="ECO:0007669"/>
    <property type="project" value="UniProtKB-UniRule"/>
</dbReference>
<feature type="binding site" evidence="17">
    <location>
        <position position="458"/>
    </location>
    <ligand>
        <name>(6S)-NADPHX</name>
        <dbReference type="ChEBI" id="CHEBI:64076"/>
    </ligand>
</feature>
<evidence type="ECO:0000256" key="6">
    <source>
        <dbReference type="ARBA" id="ARBA00022741"/>
    </source>
</evidence>
<feature type="binding site" evidence="18">
    <location>
        <position position="68"/>
    </location>
    <ligand>
        <name>K(+)</name>
        <dbReference type="ChEBI" id="CHEBI:29103"/>
    </ligand>
</feature>
<evidence type="ECO:0000256" key="15">
    <source>
        <dbReference type="ARBA" id="ARBA00048238"/>
    </source>
</evidence>
<feature type="domain" description="YjeF C-terminal" evidence="20">
    <location>
        <begin position="233"/>
        <end position="523"/>
    </location>
</feature>
<dbReference type="EMBL" id="BLLL01000011">
    <property type="protein sequence ID" value="GFH63260.1"/>
    <property type="molecule type" value="Genomic_DNA"/>
</dbReference>
<comment type="catalytic activity">
    <reaction evidence="1 18 19">
        <text>(6R)-NADHX = (6S)-NADHX</text>
        <dbReference type="Rhea" id="RHEA:32215"/>
        <dbReference type="ChEBI" id="CHEBI:64074"/>
        <dbReference type="ChEBI" id="CHEBI:64075"/>
        <dbReference type="EC" id="5.1.99.6"/>
    </reaction>
</comment>
<evidence type="ECO:0000256" key="9">
    <source>
        <dbReference type="ARBA" id="ARBA00022958"/>
    </source>
</evidence>
<dbReference type="EC" id="4.2.1.136" evidence="19"/>
<dbReference type="Gene3D" id="3.40.1190.20">
    <property type="match status" value="1"/>
</dbReference>
<evidence type="ECO:0000256" key="14">
    <source>
        <dbReference type="ARBA" id="ARBA00025153"/>
    </source>
</evidence>
<dbReference type="GO" id="GO:0005524">
    <property type="term" value="F:ATP binding"/>
    <property type="evidence" value="ECO:0007669"/>
    <property type="project" value="UniProtKB-UniRule"/>
</dbReference>
<comment type="similarity">
    <text evidence="4 19">In the C-terminal section; belongs to the NnrD/CARKD family.</text>
</comment>
<keyword evidence="12 17" id="KW-0456">Lyase</keyword>
<dbReference type="PANTHER" id="PTHR12592:SF0">
    <property type="entry name" value="ATP-DEPENDENT (S)-NAD(P)H-HYDRATE DEHYDRATASE"/>
    <property type="match status" value="1"/>
</dbReference>
<evidence type="ECO:0000256" key="8">
    <source>
        <dbReference type="ARBA" id="ARBA00022857"/>
    </source>
</evidence>
<evidence type="ECO:0000256" key="16">
    <source>
        <dbReference type="ARBA" id="ARBA00049209"/>
    </source>
</evidence>
<dbReference type="AlphaFoldDB" id="A0A6L2R6T5"/>
<evidence type="ECO:0000256" key="18">
    <source>
        <dbReference type="HAMAP-Rule" id="MF_01966"/>
    </source>
</evidence>
<dbReference type="EC" id="5.1.99.6" evidence="19"/>
<name>A0A6L2R6T5_9BACT</name>
<dbReference type="HAMAP" id="MF_01965">
    <property type="entry name" value="NADHX_dehydratase"/>
    <property type="match status" value="1"/>
</dbReference>
<dbReference type="Proteomes" id="UP000505077">
    <property type="component" value="Unassembled WGS sequence"/>
</dbReference>
<dbReference type="GO" id="GO:0046496">
    <property type="term" value="P:nicotinamide nucleotide metabolic process"/>
    <property type="evidence" value="ECO:0007669"/>
    <property type="project" value="UniProtKB-UniRule"/>
</dbReference>
<gene>
    <name evidence="22" type="primary">nnr</name>
    <name evidence="17" type="synonym">nnrD</name>
    <name evidence="18" type="synonym">nnrE</name>
    <name evidence="22" type="ORF">ZNDK_1031</name>
</gene>
<keyword evidence="7 17" id="KW-0067">ATP-binding</keyword>